<evidence type="ECO:0000313" key="2">
    <source>
        <dbReference type="Proteomes" id="UP000010796"/>
    </source>
</evidence>
<dbReference type="KEGG" id="evi:Echvi_2734"/>
<evidence type="ECO:0000313" key="1">
    <source>
        <dbReference type="EMBL" id="AGA78974.1"/>
    </source>
</evidence>
<dbReference type="Proteomes" id="UP000010796">
    <property type="component" value="Chromosome"/>
</dbReference>
<name>L0FYI5_ECHVK</name>
<dbReference type="OrthoDB" id="662759at2"/>
<organism evidence="1 2">
    <name type="scientific">Echinicola vietnamensis (strain DSM 17526 / LMG 23754 / KMM 6221)</name>
    <dbReference type="NCBI Taxonomy" id="926556"/>
    <lineage>
        <taxon>Bacteria</taxon>
        <taxon>Pseudomonadati</taxon>
        <taxon>Bacteroidota</taxon>
        <taxon>Cytophagia</taxon>
        <taxon>Cytophagales</taxon>
        <taxon>Cyclobacteriaceae</taxon>
        <taxon>Echinicola</taxon>
    </lineage>
</organism>
<dbReference type="AlphaFoldDB" id="L0FYI5"/>
<accession>L0FYI5</accession>
<protein>
    <submittedName>
        <fullName evidence="1">Uncharacterized protein</fullName>
    </submittedName>
</protein>
<dbReference type="EMBL" id="CP003346">
    <property type="protein sequence ID" value="AGA78974.1"/>
    <property type="molecule type" value="Genomic_DNA"/>
</dbReference>
<reference evidence="2" key="1">
    <citation type="submission" date="2012-02" db="EMBL/GenBank/DDBJ databases">
        <title>The complete genome of Echinicola vietnamensis DSM 17526.</title>
        <authorList>
            <person name="Lucas S."/>
            <person name="Copeland A."/>
            <person name="Lapidus A."/>
            <person name="Glavina del Rio T."/>
            <person name="Dalin E."/>
            <person name="Tice H."/>
            <person name="Bruce D."/>
            <person name="Goodwin L."/>
            <person name="Pitluck S."/>
            <person name="Peters L."/>
            <person name="Ovchinnikova G."/>
            <person name="Teshima H."/>
            <person name="Kyrpides N."/>
            <person name="Mavromatis K."/>
            <person name="Ivanova N."/>
            <person name="Brettin T."/>
            <person name="Detter J.C."/>
            <person name="Han C."/>
            <person name="Larimer F."/>
            <person name="Land M."/>
            <person name="Hauser L."/>
            <person name="Markowitz V."/>
            <person name="Cheng J.-F."/>
            <person name="Hugenholtz P."/>
            <person name="Woyke T."/>
            <person name="Wu D."/>
            <person name="Brambilla E."/>
            <person name="Klenk H.-P."/>
            <person name="Eisen J.A."/>
        </authorList>
    </citation>
    <scope>NUCLEOTIDE SEQUENCE [LARGE SCALE GENOMIC DNA]</scope>
    <source>
        <strain evidence="2">DSM 17526 / LMG 23754 / KMM 6221</strain>
    </source>
</reference>
<proteinExistence type="predicted"/>
<dbReference type="HOGENOM" id="CLU_2287035_0_0_10"/>
<sequence>MDHLYMELGGNAFILNESVANKIKYGGKDGKSRGVAFMETVNYAYDLEVPMGSRLIEESSDSETYEGITPVYVSKINMGRMVVVFLSQTALMKKWKLAWRK</sequence>
<dbReference type="RefSeq" id="WP_015266527.1">
    <property type="nucleotide sequence ID" value="NC_019904.1"/>
</dbReference>
<keyword evidence="2" id="KW-1185">Reference proteome</keyword>
<gene>
    <name evidence="1" type="ordered locus">Echvi_2734</name>
</gene>
<dbReference type="STRING" id="926556.Echvi_2734"/>